<keyword evidence="4" id="KW-1185">Reference proteome</keyword>
<dbReference type="OrthoDB" id="9796962at2"/>
<organism evidence="3 4">
    <name type="scientific">Variibacter gotjawalensis</name>
    <dbReference type="NCBI Taxonomy" id="1333996"/>
    <lineage>
        <taxon>Bacteria</taxon>
        <taxon>Pseudomonadati</taxon>
        <taxon>Pseudomonadota</taxon>
        <taxon>Alphaproteobacteria</taxon>
        <taxon>Hyphomicrobiales</taxon>
        <taxon>Nitrobacteraceae</taxon>
        <taxon>Variibacter</taxon>
    </lineage>
</organism>
<feature type="signal peptide" evidence="1">
    <location>
        <begin position="1"/>
        <end position="17"/>
    </location>
</feature>
<dbReference type="InterPro" id="IPR038507">
    <property type="entry name" value="YcnI-like_sf"/>
</dbReference>
<keyword evidence="1" id="KW-0732">Signal</keyword>
<dbReference type="Proteomes" id="UP000236884">
    <property type="component" value="Chromosome"/>
</dbReference>
<feature type="chain" id="PRO_5006615499" description="YncI copper-binding domain-containing protein" evidence="1">
    <location>
        <begin position="18"/>
        <end position="174"/>
    </location>
</feature>
<evidence type="ECO:0000313" key="4">
    <source>
        <dbReference type="Proteomes" id="UP000236884"/>
    </source>
</evidence>
<sequence>MQRLAATLLISTLSATAANAHAVITPREAQADSYARLAISITHGCDGSPTKVVRVLIPAGVNGARPQPKAGWTLDVTKEKLATPISGPHGTTITERVTEITWTGTLDADHFDDFSINVRLPDAPNKTLHFATLQECQSGKMDWSEIPANGKSAHELRYPAPSLNLLPKKPTHAH</sequence>
<reference evidence="3 4" key="1">
    <citation type="submission" date="2015-08" db="EMBL/GenBank/DDBJ databases">
        <title>Investigation of the bacterial diversity of lava forest soil.</title>
        <authorList>
            <person name="Lee J.S."/>
        </authorList>
    </citation>
    <scope>NUCLEOTIDE SEQUENCE [LARGE SCALE GENOMIC DNA]</scope>
    <source>
        <strain evidence="3 4">GJW-30</strain>
    </source>
</reference>
<dbReference type="Gene3D" id="2.60.40.2230">
    <property type="entry name" value="Uncharacterised protein YcnI-like PF07987, DUF1775"/>
    <property type="match status" value="1"/>
</dbReference>
<dbReference type="InterPro" id="IPR012533">
    <property type="entry name" value="YcnI-copper_dom"/>
</dbReference>
<accession>A0A0S3PPX8</accession>
<dbReference type="RefSeq" id="WP_130364716.1">
    <property type="nucleotide sequence ID" value="NZ_AP014946.1"/>
</dbReference>
<dbReference type="CDD" id="cd08545">
    <property type="entry name" value="YcnI_like"/>
    <property type="match status" value="1"/>
</dbReference>
<name>A0A0S3PPX8_9BRAD</name>
<evidence type="ECO:0000256" key="1">
    <source>
        <dbReference type="SAM" id="SignalP"/>
    </source>
</evidence>
<gene>
    <name evidence="3" type="ORF">GJW-30_1_00430</name>
</gene>
<dbReference type="KEGG" id="vgo:GJW-30_1_00430"/>
<evidence type="ECO:0000313" key="3">
    <source>
        <dbReference type="EMBL" id="BAT57920.1"/>
    </source>
</evidence>
<dbReference type="AlphaFoldDB" id="A0A0S3PPX8"/>
<dbReference type="Pfam" id="PF07987">
    <property type="entry name" value="DUF1775"/>
    <property type="match status" value="1"/>
</dbReference>
<evidence type="ECO:0000259" key="2">
    <source>
        <dbReference type="Pfam" id="PF07987"/>
    </source>
</evidence>
<feature type="domain" description="YncI copper-binding" evidence="2">
    <location>
        <begin position="21"/>
        <end position="165"/>
    </location>
</feature>
<proteinExistence type="predicted"/>
<dbReference type="EMBL" id="AP014946">
    <property type="protein sequence ID" value="BAT57920.1"/>
    <property type="molecule type" value="Genomic_DNA"/>
</dbReference>
<protein>
    <recommendedName>
        <fullName evidence="2">YncI copper-binding domain-containing protein</fullName>
    </recommendedName>
</protein>